<accession>A0A150PQR9</accession>
<dbReference type="Proteomes" id="UP000075420">
    <property type="component" value="Unassembled WGS sequence"/>
</dbReference>
<dbReference type="SUPFAM" id="SSF81606">
    <property type="entry name" value="PP2C-like"/>
    <property type="match status" value="1"/>
</dbReference>
<dbReference type="GO" id="GO:0016791">
    <property type="term" value="F:phosphatase activity"/>
    <property type="evidence" value="ECO:0007669"/>
    <property type="project" value="TreeGrafter"/>
</dbReference>
<evidence type="ECO:0000259" key="2">
    <source>
        <dbReference type="Pfam" id="PF07228"/>
    </source>
</evidence>
<evidence type="ECO:0000256" key="1">
    <source>
        <dbReference type="ARBA" id="ARBA00022801"/>
    </source>
</evidence>
<dbReference type="Pfam" id="PF07228">
    <property type="entry name" value="SpoIIE"/>
    <property type="match status" value="1"/>
</dbReference>
<organism evidence="3 4">
    <name type="scientific">Sorangium cellulosum</name>
    <name type="common">Polyangium cellulosum</name>
    <dbReference type="NCBI Taxonomy" id="56"/>
    <lineage>
        <taxon>Bacteria</taxon>
        <taxon>Pseudomonadati</taxon>
        <taxon>Myxococcota</taxon>
        <taxon>Polyangia</taxon>
        <taxon>Polyangiales</taxon>
        <taxon>Polyangiaceae</taxon>
        <taxon>Sorangium</taxon>
    </lineage>
</organism>
<reference evidence="3 4" key="1">
    <citation type="submission" date="2014-02" db="EMBL/GenBank/DDBJ databases">
        <title>The small core and large imbalanced accessory genome model reveals a collaborative survival strategy of Sorangium cellulosum strains in nature.</title>
        <authorList>
            <person name="Han K."/>
            <person name="Peng R."/>
            <person name="Blom J."/>
            <person name="Li Y.-Z."/>
        </authorList>
    </citation>
    <scope>NUCLEOTIDE SEQUENCE [LARGE SCALE GENOMIC DNA]</scope>
    <source>
        <strain evidence="3 4">So0157-25</strain>
    </source>
</reference>
<name>A0A150PQR9_SORCE</name>
<dbReference type="PANTHER" id="PTHR43156:SF2">
    <property type="entry name" value="STAGE II SPORULATION PROTEIN E"/>
    <property type="match status" value="1"/>
</dbReference>
<feature type="domain" description="PPM-type phosphatase" evidence="2">
    <location>
        <begin position="1"/>
        <end position="172"/>
    </location>
</feature>
<keyword evidence="1" id="KW-0378">Hydrolase</keyword>
<evidence type="ECO:0000313" key="3">
    <source>
        <dbReference type="EMBL" id="KYF57836.1"/>
    </source>
</evidence>
<gene>
    <name evidence="3" type="ORF">BE08_12795</name>
</gene>
<sequence length="178" mass="19672">MIQSMVSALTRRDPGASPARVLSAINAAVYDNVRGRLQRDEHATLLLLRYERGGRVTFAGAHDDIIVCRARTRRCVCIPSTGVWVGALPSIEAMTRDAEFVLEDGDLLVLYSDGVTEARNAHHEQFGLERLCSTIESVQPASVSAIRDRILRDVAGWCPSPDDDITLVVARYRAPRRT</sequence>
<dbReference type="InterPro" id="IPR052016">
    <property type="entry name" value="Bact_Sigma-Reg"/>
</dbReference>
<dbReference type="EMBL" id="JELY01000856">
    <property type="protein sequence ID" value="KYF57836.1"/>
    <property type="molecule type" value="Genomic_DNA"/>
</dbReference>
<dbReference type="PANTHER" id="PTHR43156">
    <property type="entry name" value="STAGE II SPORULATION PROTEIN E-RELATED"/>
    <property type="match status" value="1"/>
</dbReference>
<protein>
    <recommendedName>
        <fullName evidence="2">PPM-type phosphatase domain-containing protein</fullName>
    </recommendedName>
</protein>
<dbReference type="Gene3D" id="3.60.40.10">
    <property type="entry name" value="PPM-type phosphatase domain"/>
    <property type="match status" value="1"/>
</dbReference>
<evidence type="ECO:0000313" key="4">
    <source>
        <dbReference type="Proteomes" id="UP000075420"/>
    </source>
</evidence>
<proteinExistence type="predicted"/>
<comment type="caution">
    <text evidence="3">The sequence shown here is derived from an EMBL/GenBank/DDBJ whole genome shotgun (WGS) entry which is preliminary data.</text>
</comment>
<dbReference type="InterPro" id="IPR036457">
    <property type="entry name" value="PPM-type-like_dom_sf"/>
</dbReference>
<dbReference type="InterPro" id="IPR001932">
    <property type="entry name" value="PPM-type_phosphatase-like_dom"/>
</dbReference>
<dbReference type="AlphaFoldDB" id="A0A150PQR9"/>